<dbReference type="Gene3D" id="3.30.1490.100">
    <property type="entry name" value="DNA polymerase, Y-family, little finger domain"/>
    <property type="match status" value="1"/>
</dbReference>
<keyword evidence="9" id="KW-1185">Reference proteome</keyword>
<dbReference type="HOGENOM" id="CLU_012348_3_0_0"/>
<dbReference type="OrthoDB" id="9808813at2"/>
<dbReference type="Pfam" id="PF00817">
    <property type="entry name" value="IMS"/>
    <property type="match status" value="1"/>
</dbReference>
<dbReference type="Proteomes" id="UP000005096">
    <property type="component" value="Chromosome"/>
</dbReference>
<accession>E3CZ07</accession>
<dbReference type="Gene3D" id="3.40.1170.60">
    <property type="match status" value="1"/>
</dbReference>
<dbReference type="AlphaFoldDB" id="E3CZ07"/>
<dbReference type="STRING" id="584708.Apau_0345"/>
<dbReference type="InterPro" id="IPR050116">
    <property type="entry name" value="DNA_polymerase-Y"/>
</dbReference>
<dbReference type="InterPro" id="IPR036775">
    <property type="entry name" value="DNA_pol_Y-fam_lit_finger_sf"/>
</dbReference>
<dbReference type="CDD" id="cd01700">
    <property type="entry name" value="PolY_Pol_V_umuC"/>
    <property type="match status" value="1"/>
</dbReference>
<dbReference type="Pfam" id="PF11798">
    <property type="entry name" value="IMS_HHH"/>
    <property type="match status" value="1"/>
</dbReference>
<protein>
    <submittedName>
        <fullName evidence="8">DNA-directed DNA polymerase</fullName>
        <ecNumber evidence="8">2.7.7.7</ecNumber>
    </submittedName>
</protein>
<dbReference type="PANTHER" id="PTHR11076:SF34">
    <property type="entry name" value="PROTEIN UMUC"/>
    <property type="match status" value="1"/>
</dbReference>
<dbReference type="eggNOG" id="COG0389">
    <property type="taxonomic scope" value="Bacteria"/>
</dbReference>
<keyword evidence="2" id="KW-0227">DNA damage</keyword>
<dbReference type="SUPFAM" id="SSF56672">
    <property type="entry name" value="DNA/RNA polymerases"/>
    <property type="match status" value="1"/>
</dbReference>
<evidence type="ECO:0000313" key="9">
    <source>
        <dbReference type="Proteomes" id="UP000005096"/>
    </source>
</evidence>
<dbReference type="InterPro" id="IPR043502">
    <property type="entry name" value="DNA/RNA_pol_sf"/>
</dbReference>
<dbReference type="Gene3D" id="3.30.70.270">
    <property type="match status" value="1"/>
</dbReference>
<dbReference type="GO" id="GO:0005829">
    <property type="term" value="C:cytosol"/>
    <property type="evidence" value="ECO:0007669"/>
    <property type="project" value="TreeGrafter"/>
</dbReference>
<dbReference type="PANTHER" id="PTHR11076">
    <property type="entry name" value="DNA REPAIR POLYMERASE UMUC / TRANSFERASE FAMILY MEMBER"/>
    <property type="match status" value="1"/>
</dbReference>
<dbReference type="GO" id="GO:0009432">
    <property type="term" value="P:SOS response"/>
    <property type="evidence" value="ECO:0007669"/>
    <property type="project" value="UniProtKB-KW"/>
</dbReference>
<keyword evidence="8" id="KW-0808">Transferase</keyword>
<keyword evidence="8" id="KW-0548">Nucleotidyltransferase</keyword>
<comment type="similarity">
    <text evidence="1">Belongs to the DNA polymerase type-Y family.</text>
</comment>
<evidence type="ECO:0000256" key="2">
    <source>
        <dbReference type="ARBA" id="ARBA00022763"/>
    </source>
</evidence>
<keyword evidence="5" id="KW-0742">SOS response</keyword>
<keyword evidence="3" id="KW-0741">SOS mutagenesis</keyword>
<dbReference type="EC" id="2.7.7.7" evidence="8"/>
<dbReference type="GO" id="GO:0042276">
    <property type="term" value="P:error-prone translesion synthesis"/>
    <property type="evidence" value="ECO:0007669"/>
    <property type="project" value="TreeGrafter"/>
</dbReference>
<dbReference type="Pfam" id="PF11799">
    <property type="entry name" value="IMS_C"/>
    <property type="match status" value="1"/>
</dbReference>
<dbReference type="InterPro" id="IPR043128">
    <property type="entry name" value="Rev_trsase/Diguanyl_cyclase"/>
</dbReference>
<dbReference type="Gene3D" id="1.10.150.20">
    <property type="entry name" value="5' to 3' exonuclease, C-terminal subdomain"/>
    <property type="match status" value="1"/>
</dbReference>
<feature type="domain" description="UmuC" evidence="7">
    <location>
        <begin position="11"/>
        <end position="197"/>
    </location>
</feature>
<feature type="compositionally biased region" description="Basic residues" evidence="6">
    <location>
        <begin position="407"/>
        <end position="416"/>
    </location>
</feature>
<dbReference type="EMBL" id="CM001022">
    <property type="protein sequence ID" value="EFQ22780.1"/>
    <property type="molecule type" value="Genomic_DNA"/>
</dbReference>
<evidence type="ECO:0000256" key="5">
    <source>
        <dbReference type="ARBA" id="ARBA00023236"/>
    </source>
</evidence>
<dbReference type="Pfam" id="PF13438">
    <property type="entry name" value="DUF4113"/>
    <property type="match status" value="1"/>
</dbReference>
<evidence type="ECO:0000313" key="8">
    <source>
        <dbReference type="EMBL" id="EFQ22780.1"/>
    </source>
</evidence>
<evidence type="ECO:0000259" key="7">
    <source>
        <dbReference type="PROSITE" id="PS50173"/>
    </source>
</evidence>
<evidence type="ECO:0000256" key="6">
    <source>
        <dbReference type="SAM" id="MobiDB-lite"/>
    </source>
</evidence>
<reference evidence="8 9" key="1">
    <citation type="journal article" date="2010" name="Stand. Genomic Sci.">
        <title>Non-contiguous finished genome sequence of Aminomonas paucivorans type strain (GLU-3).</title>
        <authorList>
            <person name="Pitluck S."/>
            <person name="Yasawong M."/>
            <person name="Held B."/>
            <person name="Lapidus A."/>
            <person name="Nolan M."/>
            <person name="Copeland A."/>
            <person name="Lucas S."/>
            <person name="Del Rio T.G."/>
            <person name="Tice H."/>
            <person name="Cheng J.F."/>
            <person name="Chertkov O."/>
            <person name="Goodwin L."/>
            <person name="Tapia R."/>
            <person name="Han C."/>
            <person name="Liolios K."/>
            <person name="Ivanova N."/>
            <person name="Mavromatis K."/>
            <person name="Ovchinnikova G."/>
            <person name="Pati A."/>
            <person name="Chen A."/>
            <person name="Palaniappan K."/>
            <person name="Land M."/>
            <person name="Hauser L."/>
            <person name="Chang Y.J."/>
            <person name="Jeffries C.D."/>
            <person name="Pukall R."/>
            <person name="Spring S."/>
            <person name="Rohde M."/>
            <person name="Sikorski J."/>
            <person name="Goker M."/>
            <person name="Woyke T."/>
            <person name="Bristow J."/>
            <person name="Eisen J.A."/>
            <person name="Markowitz V."/>
            <person name="Hugenholtz P."/>
            <person name="Kyrpides N.C."/>
            <person name="Klenk H.P."/>
        </authorList>
    </citation>
    <scope>NUCLEOTIDE SEQUENCE [LARGE SCALE GENOMIC DNA]</scope>
    <source>
        <strain evidence="8 9">DSM 12260</strain>
    </source>
</reference>
<feature type="compositionally biased region" description="Basic and acidic residues" evidence="6">
    <location>
        <begin position="424"/>
        <end position="433"/>
    </location>
</feature>
<keyword evidence="8" id="KW-0239">DNA-directed DNA polymerase</keyword>
<dbReference type="InterPro" id="IPR001126">
    <property type="entry name" value="UmuC"/>
</dbReference>
<evidence type="ECO:0000256" key="1">
    <source>
        <dbReference type="ARBA" id="ARBA00010945"/>
    </source>
</evidence>
<name>E3CZ07_9BACT</name>
<dbReference type="InterPro" id="IPR025188">
    <property type="entry name" value="DUF4113"/>
</dbReference>
<dbReference type="GO" id="GO:0003684">
    <property type="term" value="F:damaged DNA binding"/>
    <property type="evidence" value="ECO:0007669"/>
    <property type="project" value="InterPro"/>
</dbReference>
<dbReference type="PaxDb" id="584708-Apau_0345"/>
<evidence type="ECO:0000256" key="3">
    <source>
        <dbReference type="ARBA" id="ARBA00023199"/>
    </source>
</evidence>
<keyword evidence="4" id="KW-0234">DNA repair</keyword>
<dbReference type="InterPro" id="IPR017961">
    <property type="entry name" value="DNA_pol_Y-fam_little_finger"/>
</dbReference>
<sequence length="433" mass="48293">MTPAEPLPRRVALCDANNFFVSCERIFRPDLAGRPVVVLSSNDGCVVSRSDEAKALGIPMGVPFFEIRGLCVHHGVTAFSSNFELYRDISRRMMAVLETCTDRLEVYSVDEAFLSLEIAALEDPEARMREVRRRVLREIHIPVSVGLAPTKTLAKAAAGFAKRHPEAEGVFDLATLSPVERDRFLEDLEVEEIWGVGRRLAPRLRRRGIRSARRLRDMPDHWVLQHLTVRGLNLVWELRGIPCLPLETRETPQKSIQVSRSFGRDTCRKEDLGEALASFAATAGEQLRAQGLRAGLVQVTASSSRHRGTYLSRSAEIPLPRPTAYTPDLIAATREGLERIHVPGVPYAKAEILLLRLTPEGAVQQDLFAQEDALPDSRKQRLMAAVDRINEELGGGALVPAMLRNPHRPWAPRKAQRSSAATTRLEDLPRIQP</sequence>
<organism evidence="8 9">
    <name type="scientific">Aminomonas paucivorans DSM 12260</name>
    <dbReference type="NCBI Taxonomy" id="584708"/>
    <lineage>
        <taxon>Bacteria</taxon>
        <taxon>Thermotogati</taxon>
        <taxon>Synergistota</taxon>
        <taxon>Synergistia</taxon>
        <taxon>Synergistales</taxon>
        <taxon>Synergistaceae</taxon>
        <taxon>Aminomonas</taxon>
    </lineage>
</organism>
<dbReference type="GO" id="GO:0003887">
    <property type="term" value="F:DNA-directed DNA polymerase activity"/>
    <property type="evidence" value="ECO:0007669"/>
    <property type="project" value="UniProtKB-KW"/>
</dbReference>
<dbReference type="RefSeq" id="WP_006299927.1">
    <property type="nucleotide sequence ID" value="NZ_CM001022.1"/>
</dbReference>
<dbReference type="InterPro" id="IPR024728">
    <property type="entry name" value="PolY_HhH_motif"/>
</dbReference>
<dbReference type="PROSITE" id="PS50173">
    <property type="entry name" value="UMUC"/>
    <property type="match status" value="1"/>
</dbReference>
<dbReference type="GO" id="GO:0006281">
    <property type="term" value="P:DNA repair"/>
    <property type="evidence" value="ECO:0007669"/>
    <property type="project" value="UniProtKB-KW"/>
</dbReference>
<evidence type="ECO:0000256" key="4">
    <source>
        <dbReference type="ARBA" id="ARBA00023204"/>
    </source>
</evidence>
<feature type="region of interest" description="Disordered" evidence="6">
    <location>
        <begin position="407"/>
        <end position="433"/>
    </location>
</feature>
<proteinExistence type="inferred from homology"/>
<gene>
    <name evidence="8" type="ORF">Apau_0345</name>
</gene>